<proteinExistence type="predicted"/>
<dbReference type="Proteomes" id="UP000827185">
    <property type="component" value="Segment"/>
</dbReference>
<feature type="compositionally biased region" description="Basic residues" evidence="1">
    <location>
        <begin position="1"/>
        <end position="16"/>
    </location>
</feature>
<evidence type="ECO:0000313" key="2">
    <source>
        <dbReference type="EMBL" id="QYW01803.1"/>
    </source>
</evidence>
<evidence type="ECO:0000256" key="1">
    <source>
        <dbReference type="SAM" id="MobiDB-lite"/>
    </source>
</evidence>
<reference evidence="2" key="1">
    <citation type="submission" date="2021-06" db="EMBL/GenBank/DDBJ databases">
        <title>Complete genome sequence of Stenotrophomonas maltophilia phage Paxi.</title>
        <authorList>
            <person name="Jeon E."/>
            <person name="Hudson A."/>
            <person name="Talcott A."/>
            <person name="Clark J."/>
            <person name="Liu M."/>
            <person name="Burrowes B."/>
        </authorList>
    </citation>
    <scope>NUCLEOTIDE SEQUENCE</scope>
</reference>
<keyword evidence="3" id="KW-1185">Reference proteome</keyword>
<name>A0AAE7WLR4_9CAUD</name>
<protein>
    <submittedName>
        <fullName evidence="2">Uncharacterized protein</fullName>
    </submittedName>
</protein>
<feature type="region of interest" description="Disordered" evidence="1">
    <location>
        <begin position="1"/>
        <end position="57"/>
    </location>
</feature>
<gene>
    <name evidence="2" type="ORF">CPT_Paxi_032</name>
</gene>
<sequence>MATAKSNKKTATKKVAKKVEAPKVKRTYKRKPKVEQNAPMPPSEVMQAEAAGPNPNYVEPPRPLSMFDVNLLDMRGMPLPVKAMFLLELESLGFVNSDLDTPVNAGLLSPLSLRSIEVVRLNQQNKILTFRKYKDLKTEDGVITIPTAYSAGVVVIDAEKRMAAPESLEVDGVKYSKVQ</sequence>
<accession>A0AAE7WLR4</accession>
<evidence type="ECO:0000313" key="3">
    <source>
        <dbReference type="Proteomes" id="UP000827185"/>
    </source>
</evidence>
<dbReference type="EMBL" id="MZ326856">
    <property type="protein sequence ID" value="QYW01803.1"/>
    <property type="molecule type" value="Genomic_DNA"/>
</dbReference>
<organism evidence="2 3">
    <name type="scientific">Stenotrophomonas phage Paxi</name>
    <dbReference type="NCBI Taxonomy" id="2859653"/>
    <lineage>
        <taxon>Viruses</taxon>
        <taxon>Duplodnaviria</taxon>
        <taxon>Heunggongvirae</taxon>
        <taxon>Uroviricota</taxon>
        <taxon>Caudoviricetes</taxon>
        <taxon>Schitoviridae</taxon>
        <taxon>Pokkenvirus</taxon>
        <taxon>Pokkenvirus paxi</taxon>
    </lineage>
</organism>